<dbReference type="AlphaFoldDB" id="A0A4R1AR58"/>
<proteinExistence type="inferred from homology"/>
<accession>A0A4R1AR58</accession>
<keyword evidence="4" id="KW-1185">Reference proteome</keyword>
<dbReference type="RefSeq" id="WP_131237830.1">
    <property type="nucleotide sequence ID" value="NZ_SJTH01000031.1"/>
</dbReference>
<protein>
    <submittedName>
        <fullName evidence="3">YciI family protein</fullName>
    </submittedName>
</protein>
<dbReference type="Gene3D" id="3.30.70.1060">
    <property type="entry name" value="Dimeric alpha+beta barrel"/>
    <property type="match status" value="1"/>
</dbReference>
<evidence type="ECO:0000256" key="1">
    <source>
        <dbReference type="ARBA" id="ARBA00007689"/>
    </source>
</evidence>
<dbReference type="EMBL" id="SJTH01000031">
    <property type="protein sequence ID" value="TCJ02535.1"/>
    <property type="molecule type" value="Genomic_DNA"/>
</dbReference>
<dbReference type="PANTHER" id="PTHR35174:SF4">
    <property type="entry name" value="BLL7163 PROTEIN"/>
    <property type="match status" value="1"/>
</dbReference>
<reference evidence="3 4" key="1">
    <citation type="submission" date="2019-03" db="EMBL/GenBank/DDBJ databases">
        <authorList>
            <person name="Jensen L."/>
            <person name="Storgaard J."/>
            <person name="Sulaj E."/>
            <person name="Schramm A."/>
            <person name="Marshall I.P.G."/>
        </authorList>
    </citation>
    <scope>NUCLEOTIDE SEQUENCE [LARGE SCALE GENOMIC DNA]</scope>
    <source>
        <strain evidence="3 4">2017H2G3</strain>
    </source>
</reference>
<organism evidence="3 4">
    <name type="scientific">Cytobacillus praedii</name>
    <dbReference type="NCBI Taxonomy" id="1742358"/>
    <lineage>
        <taxon>Bacteria</taxon>
        <taxon>Bacillati</taxon>
        <taxon>Bacillota</taxon>
        <taxon>Bacilli</taxon>
        <taxon>Bacillales</taxon>
        <taxon>Bacillaceae</taxon>
        <taxon>Cytobacillus</taxon>
    </lineage>
</organism>
<evidence type="ECO:0000313" key="4">
    <source>
        <dbReference type="Proteomes" id="UP000293846"/>
    </source>
</evidence>
<comment type="caution">
    <text evidence="3">The sequence shown here is derived from an EMBL/GenBank/DDBJ whole genome shotgun (WGS) entry which is preliminary data.</text>
</comment>
<dbReference type="InterPro" id="IPR011008">
    <property type="entry name" value="Dimeric_a/b-barrel"/>
</dbReference>
<gene>
    <name evidence="3" type="ORF">E0Y62_19090</name>
</gene>
<evidence type="ECO:0000313" key="3">
    <source>
        <dbReference type="EMBL" id="TCJ02535.1"/>
    </source>
</evidence>
<feature type="domain" description="YCII-related" evidence="2">
    <location>
        <begin position="1"/>
        <end position="103"/>
    </location>
</feature>
<dbReference type="Proteomes" id="UP000293846">
    <property type="component" value="Unassembled WGS sequence"/>
</dbReference>
<comment type="similarity">
    <text evidence="1">Belongs to the YciI family.</text>
</comment>
<dbReference type="OrthoDB" id="9795306at2"/>
<dbReference type="SUPFAM" id="SSF54909">
    <property type="entry name" value="Dimeric alpha+beta barrel"/>
    <property type="match status" value="1"/>
</dbReference>
<dbReference type="PANTHER" id="PTHR35174">
    <property type="entry name" value="BLL7171 PROTEIN-RELATED"/>
    <property type="match status" value="1"/>
</dbReference>
<sequence length="144" mass="15898">MRFLFIVKATGYSEAEGNYSHKHTDAMIAYKKSLAGAGVLISAEALHPSSTGIRIKYPSDSEKPEILVGPFLADQELIAEYTLIDVDSEDDALNWALRMPVPTGCGEFKIEVRKLKKNLGFLRDSGTCALEADLKDQLSMLKNF</sequence>
<evidence type="ECO:0000259" key="2">
    <source>
        <dbReference type="Pfam" id="PF03795"/>
    </source>
</evidence>
<dbReference type="STRING" id="1742358.GCA_001439605_04114"/>
<dbReference type="InterPro" id="IPR005545">
    <property type="entry name" value="YCII"/>
</dbReference>
<name>A0A4R1AR58_9BACI</name>
<dbReference type="Pfam" id="PF03795">
    <property type="entry name" value="YCII"/>
    <property type="match status" value="1"/>
</dbReference>